<keyword evidence="4" id="KW-1185">Reference proteome</keyword>
<dbReference type="RefSeq" id="WP_219874219.1">
    <property type="nucleotide sequence ID" value="NZ_JAHZIJ010000018.1"/>
</dbReference>
<feature type="chain" id="PRO_5045679063" evidence="2">
    <location>
        <begin position="21"/>
        <end position="55"/>
    </location>
</feature>
<feature type="region of interest" description="Disordered" evidence="1">
    <location>
        <begin position="24"/>
        <end position="55"/>
    </location>
</feature>
<sequence>MRLIHAAVLFLLVCSLAACASVNNTPTAKPPQSPPLAASPDKLPPAITLDEVPVE</sequence>
<feature type="signal peptide" evidence="2">
    <location>
        <begin position="1"/>
        <end position="20"/>
    </location>
</feature>
<proteinExistence type="predicted"/>
<gene>
    <name evidence="3" type="ORF">K0T92_19830</name>
</gene>
<dbReference type="EMBL" id="JAHZIJ010000018">
    <property type="protein sequence ID" value="MBW7476972.1"/>
    <property type="molecule type" value="Genomic_DNA"/>
</dbReference>
<accession>A0ABS7DAK3</accession>
<evidence type="ECO:0000256" key="2">
    <source>
        <dbReference type="SAM" id="SignalP"/>
    </source>
</evidence>
<reference evidence="3 4" key="1">
    <citation type="submission" date="2021-07" db="EMBL/GenBank/DDBJ databases">
        <title>Paenibacillus radiodurans sp. nov., isolated from the southeastern edge of Tengger Desert.</title>
        <authorList>
            <person name="Zhang G."/>
        </authorList>
    </citation>
    <scope>NUCLEOTIDE SEQUENCE [LARGE SCALE GENOMIC DNA]</scope>
    <source>
        <strain evidence="3 4">DT7-4</strain>
    </source>
</reference>
<keyword evidence="2" id="KW-0732">Signal</keyword>
<organism evidence="3 4">
    <name type="scientific">Paenibacillus oenotherae</name>
    <dbReference type="NCBI Taxonomy" id="1435645"/>
    <lineage>
        <taxon>Bacteria</taxon>
        <taxon>Bacillati</taxon>
        <taxon>Bacillota</taxon>
        <taxon>Bacilli</taxon>
        <taxon>Bacillales</taxon>
        <taxon>Paenibacillaceae</taxon>
        <taxon>Paenibacillus</taxon>
    </lineage>
</organism>
<dbReference type="Proteomes" id="UP000812277">
    <property type="component" value="Unassembled WGS sequence"/>
</dbReference>
<evidence type="ECO:0000256" key="1">
    <source>
        <dbReference type="SAM" id="MobiDB-lite"/>
    </source>
</evidence>
<name>A0ABS7DAK3_9BACL</name>
<evidence type="ECO:0000313" key="4">
    <source>
        <dbReference type="Proteomes" id="UP000812277"/>
    </source>
</evidence>
<protein>
    <submittedName>
        <fullName evidence="3">Uncharacterized protein</fullName>
    </submittedName>
</protein>
<comment type="caution">
    <text evidence="3">The sequence shown here is derived from an EMBL/GenBank/DDBJ whole genome shotgun (WGS) entry which is preliminary data.</text>
</comment>
<evidence type="ECO:0000313" key="3">
    <source>
        <dbReference type="EMBL" id="MBW7476972.1"/>
    </source>
</evidence>
<dbReference type="PROSITE" id="PS51257">
    <property type="entry name" value="PROKAR_LIPOPROTEIN"/>
    <property type="match status" value="1"/>
</dbReference>